<evidence type="ECO:0000313" key="5">
    <source>
        <dbReference type="Proteomes" id="UP000813068"/>
    </source>
</evidence>
<sequence length="344" mass="38884">MARGGINKALVQKARRALLARGEHPSIDAVRVELGNTGSKTTIHRYLKELEEADVGSIEREKSLSEQLTIQVAQLAERMQEEAHAAVAQEREQLALERTEYLLQLQQSEIRIKQLEGEAEGLTTQLQEVRLAYQQDHQQLQQALIECARLHQANQDLGVRLADRESQILSLEEKHQHVRDALEHYRLASKEQREQEQRRHEAQVQQLQVETRQLQQVLVIKQDELTQLNRDNERFVTEARQMRKDLTTNQTGLERQANELASLAQQLALSESGKAVLQARANDLQAEVTRLVDTVAAQTRQAEALQASLTAMAAQFSHMHHPAQAETTTQVVDDGTAEQIAPSP</sequence>
<feature type="domain" description="KfrA N-terminal DNA-binding" evidence="3">
    <location>
        <begin position="8"/>
        <end position="118"/>
    </location>
</feature>
<keyword evidence="1" id="KW-0175">Coiled coil</keyword>
<dbReference type="GO" id="GO:0003677">
    <property type="term" value="F:DNA binding"/>
    <property type="evidence" value="ECO:0007669"/>
    <property type="project" value="UniProtKB-KW"/>
</dbReference>
<dbReference type="Pfam" id="PF11740">
    <property type="entry name" value="KfrA_N"/>
    <property type="match status" value="1"/>
</dbReference>
<dbReference type="Proteomes" id="UP000813068">
    <property type="component" value="Unassembled WGS sequence"/>
</dbReference>
<feature type="region of interest" description="Disordered" evidence="2">
    <location>
        <begin position="320"/>
        <end position="344"/>
    </location>
</feature>
<dbReference type="RefSeq" id="WP_217683517.1">
    <property type="nucleotide sequence ID" value="NZ_JAHRGL010000080.1"/>
</dbReference>
<gene>
    <name evidence="4" type="ORF">KRX52_20155</name>
</gene>
<name>A0ABS6N225_9GAMM</name>
<evidence type="ECO:0000313" key="4">
    <source>
        <dbReference type="EMBL" id="MBV2135091.1"/>
    </source>
</evidence>
<feature type="coiled-coil region" evidence="1">
    <location>
        <begin position="190"/>
        <end position="245"/>
    </location>
</feature>
<feature type="coiled-coil region" evidence="1">
    <location>
        <begin position="274"/>
        <end position="301"/>
    </location>
</feature>
<dbReference type="InterPro" id="IPR021104">
    <property type="entry name" value="KfrA_DNA-bd_N"/>
</dbReference>
<keyword evidence="5" id="KW-1185">Reference proteome</keyword>
<reference evidence="4 5" key="1">
    <citation type="submission" date="2021-06" db="EMBL/GenBank/DDBJ databases">
        <title>Differences between aerobic and microaerobic xylene degrading microbial communities.</title>
        <authorList>
            <person name="Banerjee S."/>
            <person name="Tancsics A."/>
        </authorList>
    </citation>
    <scope>NUCLEOTIDE SEQUENCE [LARGE SCALE GENOMIC DNA]</scope>
    <source>
        <strain evidence="4 5">MAP12</strain>
    </source>
</reference>
<evidence type="ECO:0000256" key="2">
    <source>
        <dbReference type="SAM" id="MobiDB-lite"/>
    </source>
</evidence>
<accession>A0ABS6N225</accession>
<organism evidence="4 5">
    <name type="scientific">Geopseudomonas aromaticivorans</name>
    <dbReference type="NCBI Taxonomy" id="2849492"/>
    <lineage>
        <taxon>Bacteria</taxon>
        <taxon>Pseudomonadati</taxon>
        <taxon>Pseudomonadota</taxon>
        <taxon>Gammaproteobacteria</taxon>
        <taxon>Pseudomonadales</taxon>
        <taxon>Pseudomonadaceae</taxon>
        <taxon>Geopseudomonas</taxon>
    </lineage>
</organism>
<feature type="coiled-coil region" evidence="1">
    <location>
        <begin position="58"/>
        <end position="132"/>
    </location>
</feature>
<keyword evidence="4" id="KW-0238">DNA-binding</keyword>
<evidence type="ECO:0000256" key="1">
    <source>
        <dbReference type="SAM" id="Coils"/>
    </source>
</evidence>
<proteinExistence type="predicted"/>
<comment type="caution">
    <text evidence="4">The sequence shown here is derived from an EMBL/GenBank/DDBJ whole genome shotgun (WGS) entry which is preliminary data.</text>
</comment>
<evidence type="ECO:0000259" key="3">
    <source>
        <dbReference type="Pfam" id="PF11740"/>
    </source>
</evidence>
<dbReference type="EMBL" id="JAHRGL010000080">
    <property type="protein sequence ID" value="MBV2135091.1"/>
    <property type="molecule type" value="Genomic_DNA"/>
</dbReference>
<protein>
    <submittedName>
        <fullName evidence="4">DNA-binding protein</fullName>
    </submittedName>
</protein>